<reference evidence="1 2" key="2">
    <citation type="submission" date="2024-08" db="EMBL/GenBank/DDBJ databases">
        <title>Phylogenomic analyses of a clade within the roseobacter group suggest taxonomic reassignments of species of the genera Aestuariivita, Citreicella, Loktanella, Nautella, Pelagibaca, Ruegeria, Thalassobius, Thiobacimonas and Tropicibacter, and the proposal o.</title>
        <authorList>
            <person name="Jeon C.O."/>
        </authorList>
    </citation>
    <scope>NUCLEOTIDE SEQUENCE [LARGE SCALE GENOMIC DNA]</scope>
    <source>
        <strain evidence="1 2">SS1-5</strain>
    </source>
</reference>
<evidence type="ECO:0000313" key="1">
    <source>
        <dbReference type="EMBL" id="WZU66479.1"/>
    </source>
</evidence>
<dbReference type="RefSeq" id="WP_342075802.1">
    <property type="nucleotide sequence ID" value="NZ_CP151767.2"/>
</dbReference>
<dbReference type="KEGG" id="yrh:AABB31_15650"/>
<evidence type="ECO:0000313" key="2">
    <source>
        <dbReference type="Proteomes" id="UP001470809"/>
    </source>
</evidence>
<sequence>MIRACVTGLSIALATGVTAQEVIGRSVVDGRAIQILDDGTWRYARPTEGGCEDITGFLRFCGKNDGWSRTTIPNPDVAAAYRYDDRHYAQVISEELGSDDGMTAEFMRKVVVENAAGIVGLRVEDIPVLDVYPSEVDGQPIETIAYTFEIDGLNVVYANGIFSSPNRTMQLMTFAIGTKFSDRHRSLHEAFLSQLRMDQ</sequence>
<dbReference type="EMBL" id="CP151767">
    <property type="protein sequence ID" value="WZU66479.1"/>
    <property type="molecule type" value="Genomic_DNA"/>
</dbReference>
<dbReference type="Proteomes" id="UP001470809">
    <property type="component" value="Chromosome"/>
</dbReference>
<organism evidence="1 2">
    <name type="scientific">Yoonia rhodophyticola</name>
    <dbReference type="NCBI Taxonomy" id="3137370"/>
    <lineage>
        <taxon>Bacteria</taxon>
        <taxon>Pseudomonadati</taxon>
        <taxon>Pseudomonadota</taxon>
        <taxon>Alphaproteobacteria</taxon>
        <taxon>Rhodobacterales</taxon>
        <taxon>Paracoccaceae</taxon>
        <taxon>Yoonia</taxon>
    </lineage>
</organism>
<protein>
    <submittedName>
        <fullName evidence="1">Uncharacterized protein</fullName>
    </submittedName>
</protein>
<gene>
    <name evidence="1" type="ORF">AABB31_15650</name>
</gene>
<proteinExistence type="predicted"/>
<dbReference type="AlphaFoldDB" id="A0AAN0NL78"/>
<reference evidence="2" key="1">
    <citation type="submission" date="2024-04" db="EMBL/GenBank/DDBJ databases">
        <title>Phylogenomic analyses of a clade within the roseobacter group suggest taxonomic reassignments of species of the genera Aestuariivita, Citreicella, Loktanella, Nautella, Pelagibaca, Ruegeria, Thalassobius, Thiobacimonas and Tropicibacter, and the proposal o.</title>
        <authorList>
            <person name="Jeon C.O."/>
        </authorList>
    </citation>
    <scope>NUCLEOTIDE SEQUENCE [LARGE SCALE GENOMIC DNA]</scope>
    <source>
        <strain evidence="2">SS1-5</strain>
    </source>
</reference>
<name>A0AAN0NL78_9RHOB</name>
<keyword evidence="2" id="KW-1185">Reference proteome</keyword>
<accession>A0AAN0NL78</accession>